<feature type="domain" description="Peptidase S26" evidence="4">
    <location>
        <begin position="32"/>
        <end position="102"/>
    </location>
</feature>
<proteinExistence type="predicted"/>
<dbReference type="InterPro" id="IPR019533">
    <property type="entry name" value="Peptidase_S26"/>
</dbReference>
<reference evidence="6" key="1">
    <citation type="journal article" date="2019" name="Int. J. Syst. Evol. Microbiol.">
        <title>The Global Catalogue of Microorganisms (GCM) 10K type strain sequencing project: providing services to taxonomists for standard genome sequencing and annotation.</title>
        <authorList>
            <consortium name="The Broad Institute Genomics Platform"/>
            <consortium name="The Broad Institute Genome Sequencing Center for Infectious Disease"/>
            <person name="Wu L."/>
            <person name="Ma J."/>
        </authorList>
    </citation>
    <scope>NUCLEOTIDE SEQUENCE [LARGE SCALE GENOMIC DNA]</scope>
    <source>
        <strain evidence="6">CGMCC 4.6997</strain>
    </source>
</reference>
<dbReference type="Pfam" id="PF10502">
    <property type="entry name" value="Peptidase_S26"/>
    <property type="match status" value="1"/>
</dbReference>
<keyword evidence="5" id="KW-0378">Hydrolase</keyword>
<organism evidence="5 6">
    <name type="scientific">Lysinimonas soli</name>
    <dbReference type="NCBI Taxonomy" id="1074233"/>
    <lineage>
        <taxon>Bacteria</taxon>
        <taxon>Bacillati</taxon>
        <taxon>Actinomycetota</taxon>
        <taxon>Actinomycetes</taxon>
        <taxon>Micrococcales</taxon>
        <taxon>Microbacteriaceae</taxon>
        <taxon>Lysinimonas</taxon>
    </lineage>
</organism>
<sequence length="237" mass="24951">MNDISPRAAAPAKRKGALHYVGVGLSLGLMGLVALIAVLVIALPMVSHATPYTVLTSSMTPSYPAGTLVVVKSVDVHQIRLGDVMTYQIKSGQPEVVTHRVIRIIEPTTPGGEPSFITKGDANSLPDSPAVKPVQVRGVVWYAVPYIGWVNNVVNGGLRNVIVPLVAGVLFLYAGFMIASGLVEARRRRAARTSAAASVVSDAPATSVPVVTAARAEESVEEDLHDEARELVGSLRS</sequence>
<feature type="transmembrane region" description="Helical" evidence="3">
    <location>
        <begin position="161"/>
        <end position="183"/>
    </location>
</feature>
<gene>
    <name evidence="5" type="ORF">ACFPJ4_15320</name>
</gene>
<accession>A0ABW0NSV8</accession>
<evidence type="ECO:0000313" key="6">
    <source>
        <dbReference type="Proteomes" id="UP001596039"/>
    </source>
</evidence>
<dbReference type="EMBL" id="JBHSMG010000006">
    <property type="protein sequence ID" value="MFC5503615.1"/>
    <property type="molecule type" value="Genomic_DNA"/>
</dbReference>
<protein>
    <recommendedName>
        <fullName evidence="1">Signal peptidase I</fullName>
        <ecNumber evidence="1">3.4.21.89</ecNumber>
    </recommendedName>
</protein>
<dbReference type="GO" id="GO:0009003">
    <property type="term" value="F:signal peptidase activity"/>
    <property type="evidence" value="ECO:0007669"/>
    <property type="project" value="UniProtKB-EC"/>
</dbReference>
<feature type="transmembrane region" description="Helical" evidence="3">
    <location>
        <begin position="20"/>
        <end position="43"/>
    </location>
</feature>
<evidence type="ECO:0000256" key="1">
    <source>
        <dbReference type="NCBIfam" id="TIGR02228"/>
    </source>
</evidence>
<comment type="caution">
    <text evidence="5">The sequence shown here is derived from an EMBL/GenBank/DDBJ whole genome shotgun (WGS) entry which is preliminary data.</text>
</comment>
<feature type="region of interest" description="Disordered" evidence="2">
    <location>
        <begin position="217"/>
        <end position="237"/>
    </location>
</feature>
<dbReference type="NCBIfam" id="TIGR02228">
    <property type="entry name" value="sigpep_I_arch"/>
    <property type="match status" value="1"/>
</dbReference>
<keyword evidence="3" id="KW-0472">Membrane</keyword>
<keyword evidence="3" id="KW-0812">Transmembrane</keyword>
<dbReference type="PANTHER" id="PTHR10806">
    <property type="entry name" value="SIGNAL PEPTIDASE COMPLEX CATALYTIC SUBUNIT SEC11"/>
    <property type="match status" value="1"/>
</dbReference>
<keyword evidence="3" id="KW-1133">Transmembrane helix</keyword>
<dbReference type="EC" id="3.4.21.89" evidence="1"/>
<dbReference type="PANTHER" id="PTHR10806:SF6">
    <property type="entry name" value="SIGNAL PEPTIDASE COMPLEX CATALYTIC SUBUNIT SEC11"/>
    <property type="match status" value="1"/>
</dbReference>
<name>A0ABW0NSV8_9MICO</name>
<evidence type="ECO:0000313" key="5">
    <source>
        <dbReference type="EMBL" id="MFC5503615.1"/>
    </source>
</evidence>
<dbReference type="Proteomes" id="UP001596039">
    <property type="component" value="Unassembled WGS sequence"/>
</dbReference>
<evidence type="ECO:0000259" key="4">
    <source>
        <dbReference type="Pfam" id="PF10502"/>
    </source>
</evidence>
<keyword evidence="6" id="KW-1185">Reference proteome</keyword>
<dbReference type="CDD" id="cd06530">
    <property type="entry name" value="S26_SPase_I"/>
    <property type="match status" value="1"/>
</dbReference>
<evidence type="ECO:0000256" key="2">
    <source>
        <dbReference type="SAM" id="MobiDB-lite"/>
    </source>
</evidence>
<dbReference type="RefSeq" id="WP_386741356.1">
    <property type="nucleotide sequence ID" value="NZ_JBHSMG010000006.1"/>
</dbReference>
<evidence type="ECO:0000256" key="3">
    <source>
        <dbReference type="SAM" id="Phobius"/>
    </source>
</evidence>
<dbReference type="InterPro" id="IPR001733">
    <property type="entry name" value="Peptidase_S26B"/>
</dbReference>